<accession>A0A0B7FRN6</accession>
<dbReference type="GO" id="GO:0004930">
    <property type="term" value="F:G protein-coupled receptor activity"/>
    <property type="evidence" value="ECO:0007669"/>
    <property type="project" value="TreeGrafter"/>
</dbReference>
<feature type="transmembrane region" description="Helical" evidence="6">
    <location>
        <begin position="77"/>
        <end position="98"/>
    </location>
</feature>
<dbReference type="Gene3D" id="1.20.1070.10">
    <property type="entry name" value="Rhodopsin 7-helix transmembrane proteins"/>
    <property type="match status" value="1"/>
</dbReference>
<evidence type="ECO:0000256" key="6">
    <source>
        <dbReference type="SAM" id="Phobius"/>
    </source>
</evidence>
<feature type="region of interest" description="Disordered" evidence="5">
    <location>
        <begin position="341"/>
        <end position="366"/>
    </location>
</feature>
<dbReference type="OrthoDB" id="100006at2759"/>
<name>A0A0B7FRN6_THACB</name>
<dbReference type="STRING" id="1108050.A0A0B7FRN6"/>
<dbReference type="PANTHER" id="PTHR23112:SF37">
    <property type="entry name" value="G PROTEIN-COUPLED RECEPTOR GPR1"/>
    <property type="match status" value="1"/>
</dbReference>
<dbReference type="GO" id="GO:0007189">
    <property type="term" value="P:adenylate cyclase-activating G protein-coupled receptor signaling pathway"/>
    <property type="evidence" value="ECO:0007669"/>
    <property type="project" value="TreeGrafter"/>
</dbReference>
<evidence type="ECO:0000256" key="1">
    <source>
        <dbReference type="ARBA" id="ARBA00004141"/>
    </source>
</evidence>
<feature type="transmembrane region" description="Helical" evidence="6">
    <location>
        <begin position="200"/>
        <end position="220"/>
    </location>
</feature>
<dbReference type="Proteomes" id="UP000059188">
    <property type="component" value="Unassembled WGS sequence"/>
</dbReference>
<evidence type="ECO:0000256" key="4">
    <source>
        <dbReference type="ARBA" id="ARBA00023136"/>
    </source>
</evidence>
<organism evidence="7 8">
    <name type="scientific">Thanatephorus cucumeris (strain AG1-IB / isolate 7/3/14)</name>
    <name type="common">Lettuce bottom rot fungus</name>
    <name type="synonym">Rhizoctonia solani</name>
    <dbReference type="NCBI Taxonomy" id="1108050"/>
    <lineage>
        <taxon>Eukaryota</taxon>
        <taxon>Fungi</taxon>
        <taxon>Dikarya</taxon>
        <taxon>Basidiomycota</taxon>
        <taxon>Agaricomycotina</taxon>
        <taxon>Agaricomycetes</taxon>
        <taxon>Cantharellales</taxon>
        <taxon>Ceratobasidiaceae</taxon>
        <taxon>Rhizoctonia</taxon>
        <taxon>Rhizoctonia solani AG-1</taxon>
    </lineage>
</organism>
<feature type="transmembrane region" description="Helical" evidence="6">
    <location>
        <begin position="149"/>
        <end position="169"/>
    </location>
</feature>
<reference evidence="7 8" key="1">
    <citation type="submission" date="2014-11" db="EMBL/GenBank/DDBJ databases">
        <authorList>
            <person name="Wibberg Daniel"/>
        </authorList>
    </citation>
    <scope>NUCLEOTIDE SEQUENCE [LARGE SCALE GENOMIC DNA]</scope>
    <source>
        <strain evidence="7">Rhizoctonia solani AG1-IB 7/3/14</strain>
    </source>
</reference>
<proteinExistence type="predicted"/>
<feature type="transmembrane region" description="Helical" evidence="6">
    <location>
        <begin position="282"/>
        <end position="302"/>
    </location>
</feature>
<dbReference type="AlphaFoldDB" id="A0A0B7FRN6"/>
<keyword evidence="4 6" id="KW-0472">Membrane</keyword>
<protein>
    <submittedName>
        <fullName evidence="7">Uncharacterized protein</fullName>
    </submittedName>
</protein>
<feature type="transmembrane region" description="Helical" evidence="6">
    <location>
        <begin position="118"/>
        <end position="137"/>
    </location>
</feature>
<dbReference type="EMBL" id="LN679145">
    <property type="protein sequence ID" value="CEL60350.1"/>
    <property type="molecule type" value="Genomic_DNA"/>
</dbReference>
<gene>
    <name evidence="7" type="ORF">RSOLAG1IB_09568</name>
</gene>
<evidence type="ECO:0000256" key="5">
    <source>
        <dbReference type="SAM" id="MobiDB-lite"/>
    </source>
</evidence>
<evidence type="ECO:0000313" key="7">
    <source>
        <dbReference type="EMBL" id="CEL60350.1"/>
    </source>
</evidence>
<evidence type="ECO:0000256" key="2">
    <source>
        <dbReference type="ARBA" id="ARBA00022692"/>
    </source>
</evidence>
<keyword evidence="3 6" id="KW-1133">Transmembrane helix</keyword>
<sequence>MACIPSSNRLPDAADDQHVIHLIKDEVVGISLIASVGFISALSVTALLSYVAINYVKILRAPGEGSRKLIRTNIDALILNLLVAELIMALGAIMNIHWASKGEVSCGQACDAQGALQYIGETSVALFTIAITLLTFISVVRGWAIKARVWVWGSIMAAAWAYVALWAGIGGTWGGFYAPGAPWCWISAEYAEYWTSAQSVWLWIAGFGSILLYIPLFLLVRGNIKWDPVVGWASLKWRWKGEYGEDSNRLLWYPLGYITLVPVAILNWISYGGVYTSRTVRFTIVAIFNLSGVVSVGLILLARTNVLRLDYRSQKDARPQHTNNPLLSEDYLKEEAEDSTGFGGVRVMNPRDSSAMKQTVDRQGAL</sequence>
<evidence type="ECO:0000313" key="8">
    <source>
        <dbReference type="Proteomes" id="UP000059188"/>
    </source>
</evidence>
<dbReference type="PANTHER" id="PTHR23112">
    <property type="entry name" value="G PROTEIN-COUPLED RECEPTOR 157-RELATED"/>
    <property type="match status" value="1"/>
</dbReference>
<feature type="transmembrane region" description="Helical" evidence="6">
    <location>
        <begin position="250"/>
        <end position="270"/>
    </location>
</feature>
<evidence type="ECO:0000256" key="3">
    <source>
        <dbReference type="ARBA" id="ARBA00022989"/>
    </source>
</evidence>
<feature type="transmembrane region" description="Helical" evidence="6">
    <location>
        <begin position="32"/>
        <end position="56"/>
    </location>
</feature>
<comment type="subcellular location">
    <subcellularLocation>
        <location evidence="1">Membrane</location>
        <topology evidence="1">Multi-pass membrane protein</topology>
    </subcellularLocation>
</comment>
<keyword evidence="8" id="KW-1185">Reference proteome</keyword>
<dbReference type="GO" id="GO:0005886">
    <property type="term" value="C:plasma membrane"/>
    <property type="evidence" value="ECO:0007669"/>
    <property type="project" value="TreeGrafter"/>
</dbReference>
<keyword evidence="2 6" id="KW-0812">Transmembrane</keyword>